<dbReference type="PANTHER" id="PTHR46060">
    <property type="entry name" value="MARINER MOS1 TRANSPOSASE-LIKE PROTEIN"/>
    <property type="match status" value="1"/>
</dbReference>
<dbReference type="EMBL" id="WIXE01016366">
    <property type="protein sequence ID" value="KAK5972720.1"/>
    <property type="molecule type" value="Genomic_DNA"/>
</dbReference>
<dbReference type="GO" id="GO:0042800">
    <property type="term" value="F:histone H3K4 methyltransferase activity"/>
    <property type="evidence" value="ECO:0007669"/>
    <property type="project" value="TreeGrafter"/>
</dbReference>
<dbReference type="AlphaFoldDB" id="A0AAN8F3K0"/>
<feature type="domain" description="Mos1 transposase HTH" evidence="1">
    <location>
        <begin position="9"/>
        <end position="58"/>
    </location>
</feature>
<dbReference type="InterPro" id="IPR052709">
    <property type="entry name" value="Transposase-MT_Hybrid"/>
</dbReference>
<dbReference type="GO" id="GO:0006303">
    <property type="term" value="P:double-strand break repair via nonhomologous end joining"/>
    <property type="evidence" value="ECO:0007669"/>
    <property type="project" value="TreeGrafter"/>
</dbReference>
<dbReference type="GO" id="GO:0035861">
    <property type="term" value="C:site of double-strand break"/>
    <property type="evidence" value="ECO:0007669"/>
    <property type="project" value="TreeGrafter"/>
</dbReference>
<dbReference type="GO" id="GO:0000793">
    <property type="term" value="C:condensed chromosome"/>
    <property type="evidence" value="ECO:0007669"/>
    <property type="project" value="TreeGrafter"/>
</dbReference>
<dbReference type="Pfam" id="PF17906">
    <property type="entry name" value="HTH_48"/>
    <property type="match status" value="1"/>
</dbReference>
<protein>
    <recommendedName>
        <fullName evidence="1">Mos1 transposase HTH domain-containing protein</fullName>
    </recommendedName>
</protein>
<dbReference type="GO" id="GO:0003697">
    <property type="term" value="F:single-stranded DNA binding"/>
    <property type="evidence" value="ECO:0007669"/>
    <property type="project" value="TreeGrafter"/>
</dbReference>
<dbReference type="GO" id="GO:0005634">
    <property type="term" value="C:nucleus"/>
    <property type="evidence" value="ECO:0007669"/>
    <property type="project" value="TreeGrafter"/>
</dbReference>
<evidence type="ECO:0000313" key="3">
    <source>
        <dbReference type="Proteomes" id="UP001331761"/>
    </source>
</evidence>
<dbReference type="GO" id="GO:0015074">
    <property type="term" value="P:DNA integration"/>
    <property type="evidence" value="ECO:0007669"/>
    <property type="project" value="TreeGrafter"/>
</dbReference>
<proteinExistence type="predicted"/>
<dbReference type="GO" id="GO:0046975">
    <property type="term" value="F:histone H3K36 methyltransferase activity"/>
    <property type="evidence" value="ECO:0007669"/>
    <property type="project" value="TreeGrafter"/>
</dbReference>
<keyword evidence="3" id="KW-1185">Reference proteome</keyword>
<dbReference type="GO" id="GO:0044774">
    <property type="term" value="P:mitotic DNA integrity checkpoint signaling"/>
    <property type="evidence" value="ECO:0007669"/>
    <property type="project" value="TreeGrafter"/>
</dbReference>
<comment type="caution">
    <text evidence="2">The sequence shown here is derived from an EMBL/GenBank/DDBJ whole genome shotgun (WGS) entry which is preliminary data.</text>
</comment>
<accession>A0AAN8F3K0</accession>
<dbReference type="Proteomes" id="UP001331761">
    <property type="component" value="Unassembled WGS sequence"/>
</dbReference>
<dbReference type="GO" id="GO:0000729">
    <property type="term" value="P:DNA double-strand break processing"/>
    <property type="evidence" value="ECO:0007669"/>
    <property type="project" value="TreeGrafter"/>
</dbReference>
<dbReference type="GO" id="GO:0000014">
    <property type="term" value="F:single-stranded DNA endodeoxyribonuclease activity"/>
    <property type="evidence" value="ECO:0007669"/>
    <property type="project" value="TreeGrafter"/>
</dbReference>
<sequence length="416" mass="45956">MAKVLLGDRHALRACILYEFLHGNKAAAAHRNICQALGEGAPQYDMVKFWFRRFKNGEYNLEDRPNRPKTRRRSGIDDDIKEEIEKDLATGWEIPEKDLATEWEIPSILGLTADVVHSRSTESGTVESEAITTDVVHSGPTESGAVENELITADVVFSCPTDSGAVGNESITTDVVHSRTAESGAAENGSTLHELLSAQEGPTSSCVKEEAVVVPVILQSDSNSKNSSLLRSLLSDSGAPSSSKEVCAPAQVGQVRSCPRPTYHIGRRGKLYPGVVEASKRGIYPVIKYTLPDGEYCYAFEHLRYMKKEGLVVYRCTRCRKKGASTSIASCRAIASDPQLAEAKPNQLWKSIARFINDNAPEDETQRKMMLRHFYRNGYKSRRTTIARAAAKLHRAAIKKSAEELEDRTENALLKE</sequence>
<dbReference type="InterPro" id="IPR041426">
    <property type="entry name" value="Mos1_HTH"/>
</dbReference>
<dbReference type="GO" id="GO:0044547">
    <property type="term" value="F:DNA topoisomerase binding"/>
    <property type="evidence" value="ECO:0007669"/>
    <property type="project" value="TreeGrafter"/>
</dbReference>
<evidence type="ECO:0000313" key="2">
    <source>
        <dbReference type="EMBL" id="KAK5972720.1"/>
    </source>
</evidence>
<dbReference type="GO" id="GO:0003690">
    <property type="term" value="F:double-stranded DNA binding"/>
    <property type="evidence" value="ECO:0007669"/>
    <property type="project" value="TreeGrafter"/>
</dbReference>
<dbReference type="PANTHER" id="PTHR46060:SF2">
    <property type="entry name" value="HISTONE-LYSINE N-METHYLTRANSFERASE SETMAR"/>
    <property type="match status" value="1"/>
</dbReference>
<gene>
    <name evidence="2" type="ORF">GCK32_011231</name>
</gene>
<dbReference type="GO" id="GO:0031297">
    <property type="term" value="P:replication fork processing"/>
    <property type="evidence" value="ECO:0007669"/>
    <property type="project" value="TreeGrafter"/>
</dbReference>
<evidence type="ECO:0000259" key="1">
    <source>
        <dbReference type="Pfam" id="PF17906"/>
    </source>
</evidence>
<name>A0AAN8F3K0_TRICO</name>
<organism evidence="2 3">
    <name type="scientific">Trichostrongylus colubriformis</name>
    <name type="common">Black scour worm</name>
    <dbReference type="NCBI Taxonomy" id="6319"/>
    <lineage>
        <taxon>Eukaryota</taxon>
        <taxon>Metazoa</taxon>
        <taxon>Ecdysozoa</taxon>
        <taxon>Nematoda</taxon>
        <taxon>Chromadorea</taxon>
        <taxon>Rhabditida</taxon>
        <taxon>Rhabditina</taxon>
        <taxon>Rhabditomorpha</taxon>
        <taxon>Strongyloidea</taxon>
        <taxon>Trichostrongylidae</taxon>
        <taxon>Trichostrongylus</taxon>
    </lineage>
</organism>
<reference evidence="2 3" key="1">
    <citation type="submission" date="2019-10" db="EMBL/GenBank/DDBJ databases">
        <title>Assembly and Annotation for the nematode Trichostrongylus colubriformis.</title>
        <authorList>
            <person name="Martin J."/>
        </authorList>
    </citation>
    <scope>NUCLEOTIDE SEQUENCE [LARGE SCALE GENOMIC DNA]</scope>
    <source>
        <strain evidence="2">G859</strain>
        <tissue evidence="2">Whole worm</tissue>
    </source>
</reference>
<dbReference type="Gene3D" id="1.10.10.1450">
    <property type="match status" value="1"/>
</dbReference>